<keyword evidence="10" id="KW-0812">Transmembrane</keyword>
<protein>
    <recommendedName>
        <fullName evidence="2">histidine kinase</fullName>
        <ecNumber evidence="2">2.7.13.3</ecNumber>
    </recommendedName>
</protein>
<evidence type="ECO:0000313" key="13">
    <source>
        <dbReference type="EMBL" id="MFI0793462.1"/>
    </source>
</evidence>
<keyword evidence="6 13" id="KW-0418">Kinase</keyword>
<comment type="catalytic activity">
    <reaction evidence="1">
        <text>ATP + protein L-histidine = ADP + protein N-phospho-L-histidine.</text>
        <dbReference type="EC" id="2.7.13.3"/>
    </reaction>
</comment>
<keyword evidence="10" id="KW-1133">Transmembrane helix</keyword>
<keyword evidence="4" id="KW-0808">Transferase</keyword>
<evidence type="ECO:0000256" key="10">
    <source>
        <dbReference type="SAM" id="Phobius"/>
    </source>
</evidence>
<organism evidence="13 14">
    <name type="scientific">Micromonospora rubida</name>
    <dbReference type="NCBI Taxonomy" id="2697657"/>
    <lineage>
        <taxon>Bacteria</taxon>
        <taxon>Bacillati</taxon>
        <taxon>Actinomycetota</taxon>
        <taxon>Actinomycetes</taxon>
        <taxon>Micromonosporales</taxon>
        <taxon>Micromonosporaceae</taxon>
        <taxon>Micromonospora</taxon>
    </lineage>
</organism>
<evidence type="ECO:0000256" key="7">
    <source>
        <dbReference type="ARBA" id="ARBA00022840"/>
    </source>
</evidence>
<dbReference type="SUPFAM" id="SSF55874">
    <property type="entry name" value="ATPase domain of HSP90 chaperone/DNA topoisomerase II/histidine kinase"/>
    <property type="match status" value="1"/>
</dbReference>
<reference evidence="13 14" key="1">
    <citation type="submission" date="2024-10" db="EMBL/GenBank/DDBJ databases">
        <title>The Natural Products Discovery Center: Release of the First 8490 Sequenced Strains for Exploring Actinobacteria Biosynthetic Diversity.</title>
        <authorList>
            <person name="Kalkreuter E."/>
            <person name="Kautsar S.A."/>
            <person name="Yang D."/>
            <person name="Bader C.D."/>
            <person name="Teijaro C.N."/>
            <person name="Fluegel L."/>
            <person name="Davis C.M."/>
            <person name="Simpson J.R."/>
            <person name="Lauterbach L."/>
            <person name="Steele A.D."/>
            <person name="Gui C."/>
            <person name="Meng S."/>
            <person name="Li G."/>
            <person name="Viehrig K."/>
            <person name="Ye F."/>
            <person name="Su P."/>
            <person name="Kiefer A.F."/>
            <person name="Nichols A."/>
            <person name="Cepeda A.J."/>
            <person name="Yan W."/>
            <person name="Fan B."/>
            <person name="Jiang Y."/>
            <person name="Adhikari A."/>
            <person name="Zheng C.-J."/>
            <person name="Schuster L."/>
            <person name="Cowan T.M."/>
            <person name="Smanski M.J."/>
            <person name="Chevrette M.G."/>
            <person name="De Carvalho L.P.S."/>
            <person name="Shen B."/>
        </authorList>
    </citation>
    <scope>NUCLEOTIDE SEQUENCE [LARGE SCALE GENOMIC DNA]</scope>
    <source>
        <strain evidence="13 14">NPDC021253</strain>
    </source>
</reference>
<dbReference type="PANTHER" id="PTHR24421">
    <property type="entry name" value="NITRATE/NITRITE SENSOR PROTEIN NARX-RELATED"/>
    <property type="match status" value="1"/>
</dbReference>
<keyword evidence="14" id="KW-1185">Reference proteome</keyword>
<dbReference type="Gene3D" id="1.20.5.1930">
    <property type="match status" value="1"/>
</dbReference>
<evidence type="ECO:0000313" key="14">
    <source>
        <dbReference type="Proteomes" id="UP001611075"/>
    </source>
</evidence>
<feature type="transmembrane region" description="Helical" evidence="10">
    <location>
        <begin position="136"/>
        <end position="159"/>
    </location>
</feature>
<feature type="transmembrane region" description="Helical" evidence="10">
    <location>
        <begin position="73"/>
        <end position="91"/>
    </location>
</feature>
<evidence type="ECO:0000256" key="3">
    <source>
        <dbReference type="ARBA" id="ARBA00022553"/>
    </source>
</evidence>
<keyword evidence="3" id="KW-0597">Phosphoprotein</keyword>
<dbReference type="Proteomes" id="UP001611075">
    <property type="component" value="Unassembled WGS sequence"/>
</dbReference>
<evidence type="ECO:0000256" key="5">
    <source>
        <dbReference type="ARBA" id="ARBA00022741"/>
    </source>
</evidence>
<dbReference type="EMBL" id="JBIRPU010000006">
    <property type="protein sequence ID" value="MFI0793462.1"/>
    <property type="molecule type" value="Genomic_DNA"/>
</dbReference>
<dbReference type="InterPro" id="IPR036890">
    <property type="entry name" value="HATPase_C_sf"/>
</dbReference>
<evidence type="ECO:0000256" key="8">
    <source>
        <dbReference type="ARBA" id="ARBA00023012"/>
    </source>
</evidence>
<dbReference type="InterPro" id="IPR050482">
    <property type="entry name" value="Sensor_HK_TwoCompSys"/>
</dbReference>
<keyword evidence="5" id="KW-0547">Nucleotide-binding</keyword>
<evidence type="ECO:0000256" key="2">
    <source>
        <dbReference type="ARBA" id="ARBA00012438"/>
    </source>
</evidence>
<accession>A0ABW7SML8</accession>
<sequence length="456" mass="47484">MADHPGAGRAPADIPGSPRLTRRIDERLTRLGVTGRFARDCLLAAGVAVATFALLTTFLRFAAPVEGLSVDPARARVLVAVASVQALVLCLRRVRPRLCLGLVVGLQVVVTAVVPSEATVRGLAPLVAAYTVGTLFPVRTALLLAGAATVAEASGVVAVTAGMTPGILVTALGHLTSGALSYLGATFVGSYVATHRRYLELVRVRADEALRAHREKVRAAIGAERARMARELHDVAAHHLSGMVVQAAAVERLIDRDPAAAKAGVAWIRGQGKETLDNLRLVVGVLRGRSVNRGGADTAGHDDDNNAPVPGLVSLDDLVRTARDLGASVEFVRKGPQREVPPIADVALYRMVQECLSNARQHAPGAPVRVELRFLPREVALGVSNEPATRGPEPTARTGGGVGLVGMRERAQLIGARFAAGPTSPGGWSVTVTLPTGRDDAPPGSTATATEGEDPA</sequence>
<dbReference type="Gene3D" id="3.30.565.10">
    <property type="entry name" value="Histidine kinase-like ATPase, C-terminal domain"/>
    <property type="match status" value="1"/>
</dbReference>
<evidence type="ECO:0000259" key="12">
    <source>
        <dbReference type="Pfam" id="PF07730"/>
    </source>
</evidence>
<gene>
    <name evidence="13" type="ORF">ACH4OY_12320</name>
</gene>
<evidence type="ECO:0000256" key="6">
    <source>
        <dbReference type="ARBA" id="ARBA00022777"/>
    </source>
</evidence>
<proteinExistence type="predicted"/>
<dbReference type="EC" id="2.7.13.3" evidence="2"/>
<dbReference type="RefSeq" id="WP_396678912.1">
    <property type="nucleotide sequence ID" value="NZ_JBIRPU010000006.1"/>
</dbReference>
<feature type="domain" description="Histidine kinase/HSP90-like ATPase" evidence="11">
    <location>
        <begin position="346"/>
        <end position="436"/>
    </location>
</feature>
<evidence type="ECO:0000256" key="1">
    <source>
        <dbReference type="ARBA" id="ARBA00000085"/>
    </source>
</evidence>
<evidence type="ECO:0000256" key="4">
    <source>
        <dbReference type="ARBA" id="ARBA00022679"/>
    </source>
</evidence>
<dbReference type="PANTHER" id="PTHR24421:SF10">
    <property type="entry name" value="NITRATE_NITRITE SENSOR PROTEIN NARQ"/>
    <property type="match status" value="1"/>
</dbReference>
<keyword evidence="10" id="KW-0472">Membrane</keyword>
<dbReference type="InterPro" id="IPR011712">
    <property type="entry name" value="Sig_transdc_His_kin_sub3_dim/P"/>
</dbReference>
<dbReference type="Pfam" id="PF02518">
    <property type="entry name" value="HATPase_c"/>
    <property type="match status" value="1"/>
</dbReference>
<comment type="caution">
    <text evidence="13">The sequence shown here is derived from an EMBL/GenBank/DDBJ whole genome shotgun (WGS) entry which is preliminary data.</text>
</comment>
<feature type="transmembrane region" description="Helical" evidence="10">
    <location>
        <begin position="41"/>
        <end position="61"/>
    </location>
</feature>
<dbReference type="InterPro" id="IPR003594">
    <property type="entry name" value="HATPase_dom"/>
</dbReference>
<feature type="region of interest" description="Disordered" evidence="9">
    <location>
        <begin position="424"/>
        <end position="456"/>
    </location>
</feature>
<keyword evidence="8" id="KW-0902">Two-component regulatory system</keyword>
<keyword evidence="7" id="KW-0067">ATP-binding</keyword>
<dbReference type="GO" id="GO:0016301">
    <property type="term" value="F:kinase activity"/>
    <property type="evidence" value="ECO:0007669"/>
    <property type="project" value="UniProtKB-KW"/>
</dbReference>
<name>A0ABW7SML8_9ACTN</name>
<evidence type="ECO:0000256" key="9">
    <source>
        <dbReference type="SAM" id="MobiDB-lite"/>
    </source>
</evidence>
<dbReference type="Pfam" id="PF07730">
    <property type="entry name" value="HisKA_3"/>
    <property type="match status" value="1"/>
</dbReference>
<evidence type="ECO:0000259" key="11">
    <source>
        <dbReference type="Pfam" id="PF02518"/>
    </source>
</evidence>
<feature type="domain" description="Signal transduction histidine kinase subgroup 3 dimerisation and phosphoacceptor" evidence="12">
    <location>
        <begin position="224"/>
        <end position="288"/>
    </location>
</feature>
<dbReference type="CDD" id="cd16917">
    <property type="entry name" value="HATPase_UhpB-NarQ-NarX-like"/>
    <property type="match status" value="1"/>
</dbReference>
<feature type="transmembrane region" description="Helical" evidence="10">
    <location>
        <begin position="98"/>
        <end position="116"/>
    </location>
</feature>